<dbReference type="Pfam" id="PF09068">
    <property type="entry name" value="EF-hand_2"/>
    <property type="match status" value="2"/>
</dbReference>
<evidence type="ECO:0000313" key="9">
    <source>
        <dbReference type="Proteomes" id="UP000663870"/>
    </source>
</evidence>
<evidence type="ECO:0000256" key="5">
    <source>
        <dbReference type="SAM" id="Coils"/>
    </source>
</evidence>
<dbReference type="SUPFAM" id="SSF47473">
    <property type="entry name" value="EF-hand"/>
    <property type="match status" value="2"/>
</dbReference>
<keyword evidence="5" id="KW-0175">Coiled coil</keyword>
<feature type="region of interest" description="Disordered" evidence="6">
    <location>
        <begin position="610"/>
        <end position="645"/>
    </location>
</feature>
<feature type="domain" description="ZZ-type" evidence="7">
    <location>
        <begin position="265"/>
        <end position="323"/>
    </location>
</feature>
<dbReference type="EMBL" id="CAJNOL010000010">
    <property type="protein sequence ID" value="CAF0737403.1"/>
    <property type="molecule type" value="Genomic_DNA"/>
</dbReference>
<protein>
    <recommendedName>
        <fullName evidence="7">ZZ-type domain-containing protein</fullName>
    </recommendedName>
</protein>
<feature type="region of interest" description="Disordered" evidence="6">
    <location>
        <begin position="65"/>
        <end position="84"/>
    </location>
</feature>
<feature type="compositionally biased region" description="Acidic residues" evidence="6">
    <location>
        <begin position="852"/>
        <end position="863"/>
    </location>
</feature>
<feature type="compositionally biased region" description="Low complexity" evidence="6">
    <location>
        <begin position="832"/>
        <end position="851"/>
    </location>
</feature>
<dbReference type="GO" id="GO:0099536">
    <property type="term" value="P:synaptic signaling"/>
    <property type="evidence" value="ECO:0007669"/>
    <property type="project" value="TreeGrafter"/>
</dbReference>
<evidence type="ECO:0000256" key="2">
    <source>
        <dbReference type="ARBA" id="ARBA00022771"/>
    </source>
</evidence>
<dbReference type="InterPro" id="IPR050774">
    <property type="entry name" value="KCMF1/Dystrophin"/>
</dbReference>
<dbReference type="Proteomes" id="UP000663870">
    <property type="component" value="Unassembled WGS sequence"/>
</dbReference>
<dbReference type="PROSITE" id="PS50135">
    <property type="entry name" value="ZF_ZZ_2"/>
    <property type="match status" value="1"/>
</dbReference>
<feature type="compositionally biased region" description="Basic and acidic residues" evidence="6">
    <location>
        <begin position="887"/>
        <end position="900"/>
    </location>
</feature>
<proteinExistence type="predicted"/>
<accession>A0A813NE95</accession>
<sequence>MNTSFSNELQQLQMELRAQNFDIIRFSTYRTACKLRFIQKKLNFHLLDLLNVIESLRECLTWPSSELSSNSLSPTNRRTPTPIQTSLSNNDQYLTINRLTTFLTSIYTNLNKRLPSSQQILHIENYVHSAIAWFLYVYNNNELSNNNISIRFNSFRVVLVLLCTGKLVDKMRHLFTSYLSSSMNALTYGQIDELLHDILALPYALQEISYSTYRSNNAQIIFSHLSTTLVSLDDFLDTLIYNDTTPNCLQWLIIFHRLISVENVIHRVKCSACQRASFSGFRYKCQQCHDRTYQLCQDCFWRGRVSDQHLPTHEMKEYTFFTSPVKEFRQSIRRSFQCMPKSEERRPHITTSSSSSSSSPRFFSWKSRNSSAKRHQQLIKQHHQQPQQQHNPSVSISSPSSPLMIEKEQISSSSSPQLIRLSTPKPINLDEQRSLLTTKNDIKRIDENGHESDMDEHVQIAYYAQQLASIGEKQKQYPTGIQPPTRFSSCPINLQTNNQYYSRITTTTPSAMVPISSIRSMNMDHQSAEKRLIISKLEAKNRRILREINTLRAQLKRRNSLDYANSNIPNDFHAYSDTDACTTGLYPSSSALSSSMNRLEQRYTQTLPHQRTSPHHELSSYHQYQQSQSTRSRIHQMRRAGSTETNPYLEQELQTLLSRKHQLESRIDHLQQSREELTTQLDTLGKILRYSPNIQQRSTTTSPHGRLSVSPSRMVYHTHGNTSNTRKINPNVSFRSYSTPPTPLHDLLTPTETGINEPISISQHTKSLRTDLLIAADSLTSAMSSLVQQLNTESSESIPTTVENILNTQSKNGFDSINENKTNVNDKILPKTSITSSSTTTNNNNNNPNDIIENDIIENDIIENDSGSRTDEESLLTTDDEDDDERREERTTDDDLLRTTDDDDAAGGIAQARNSFSLSSTKRIESLTSEQQQ</sequence>
<organism evidence="8 9">
    <name type="scientific">Rotaria sordida</name>
    <dbReference type="NCBI Taxonomy" id="392033"/>
    <lineage>
        <taxon>Eukaryota</taxon>
        <taxon>Metazoa</taxon>
        <taxon>Spiralia</taxon>
        <taxon>Gnathifera</taxon>
        <taxon>Rotifera</taxon>
        <taxon>Eurotatoria</taxon>
        <taxon>Bdelloidea</taxon>
        <taxon>Philodinida</taxon>
        <taxon>Philodinidae</taxon>
        <taxon>Rotaria</taxon>
    </lineage>
</organism>
<keyword evidence="2 4" id="KW-0863">Zinc-finger</keyword>
<dbReference type="PANTHER" id="PTHR12268:SF27">
    <property type="entry name" value="DYSTROBREVIN, ISOFORM F"/>
    <property type="match status" value="1"/>
</dbReference>
<dbReference type="GO" id="GO:0005886">
    <property type="term" value="C:plasma membrane"/>
    <property type="evidence" value="ECO:0007669"/>
    <property type="project" value="TreeGrafter"/>
</dbReference>
<dbReference type="InterPro" id="IPR011992">
    <property type="entry name" value="EF-hand-dom_pair"/>
</dbReference>
<evidence type="ECO:0000256" key="6">
    <source>
        <dbReference type="SAM" id="MobiDB-lite"/>
    </source>
</evidence>
<reference evidence="8" key="1">
    <citation type="submission" date="2021-02" db="EMBL/GenBank/DDBJ databases">
        <authorList>
            <person name="Nowell W R."/>
        </authorList>
    </citation>
    <scope>NUCLEOTIDE SEQUENCE</scope>
</reference>
<dbReference type="InterPro" id="IPR043145">
    <property type="entry name" value="Znf_ZZ_sf"/>
</dbReference>
<dbReference type="InterPro" id="IPR015153">
    <property type="entry name" value="EF-hand_dom_typ1"/>
</dbReference>
<dbReference type="Pfam" id="PF09069">
    <property type="entry name" value="EF-hand_3"/>
    <property type="match status" value="1"/>
</dbReference>
<dbReference type="SMART" id="SM00291">
    <property type="entry name" value="ZnF_ZZ"/>
    <property type="match status" value="1"/>
</dbReference>
<feature type="compositionally biased region" description="Polar residues" evidence="6">
    <location>
        <begin position="74"/>
        <end position="84"/>
    </location>
</feature>
<evidence type="ECO:0000313" key="8">
    <source>
        <dbReference type="EMBL" id="CAF0737403.1"/>
    </source>
</evidence>
<dbReference type="AlphaFoldDB" id="A0A813NE95"/>
<feature type="compositionally biased region" description="Low complexity" evidence="6">
    <location>
        <begin position="620"/>
        <end position="629"/>
    </location>
</feature>
<name>A0A813NE95_9BILA</name>
<feature type="compositionally biased region" description="Basic residues" evidence="6">
    <location>
        <begin position="371"/>
        <end position="383"/>
    </location>
</feature>
<comment type="caution">
    <text evidence="8">The sequence shown here is derived from an EMBL/GenBank/DDBJ whole genome shotgun (WGS) entry which is preliminary data.</text>
</comment>
<evidence type="ECO:0000256" key="3">
    <source>
        <dbReference type="ARBA" id="ARBA00022833"/>
    </source>
</evidence>
<feature type="compositionally biased region" description="Polar residues" evidence="6">
    <location>
        <begin position="912"/>
        <end position="933"/>
    </location>
</feature>
<dbReference type="PANTHER" id="PTHR12268">
    <property type="entry name" value="E3 UBIQUITIN-PROTEIN LIGASE KCMF1"/>
    <property type="match status" value="1"/>
</dbReference>
<feature type="coiled-coil region" evidence="5">
    <location>
        <begin position="653"/>
        <end position="680"/>
    </location>
</feature>
<dbReference type="Gene3D" id="1.10.238.10">
    <property type="entry name" value="EF-hand"/>
    <property type="match status" value="1"/>
</dbReference>
<feature type="region of interest" description="Disordered" evidence="6">
    <location>
        <begin position="339"/>
        <end position="400"/>
    </location>
</feature>
<dbReference type="GO" id="GO:0045202">
    <property type="term" value="C:synapse"/>
    <property type="evidence" value="ECO:0007669"/>
    <property type="project" value="TreeGrafter"/>
</dbReference>
<dbReference type="InterPro" id="IPR015154">
    <property type="entry name" value="EF-hand_dom_typ2"/>
</dbReference>
<keyword evidence="3" id="KW-0862">Zinc</keyword>
<dbReference type="InterPro" id="IPR000433">
    <property type="entry name" value="Znf_ZZ"/>
</dbReference>
<gene>
    <name evidence="8" type="ORF">JXQ802_LOCUS913</name>
</gene>
<dbReference type="Pfam" id="PF00569">
    <property type="entry name" value="ZZ"/>
    <property type="match status" value="1"/>
</dbReference>
<dbReference type="Gene3D" id="3.30.60.90">
    <property type="match status" value="1"/>
</dbReference>
<evidence type="ECO:0000256" key="4">
    <source>
        <dbReference type="PROSITE-ProRule" id="PRU00228"/>
    </source>
</evidence>
<keyword evidence="1" id="KW-0479">Metal-binding</keyword>
<feature type="region of interest" description="Disordered" evidence="6">
    <location>
        <begin position="828"/>
        <end position="933"/>
    </location>
</feature>
<feature type="compositionally biased region" description="Low complexity" evidence="6">
    <location>
        <begin position="384"/>
        <end position="400"/>
    </location>
</feature>
<dbReference type="GO" id="GO:0008270">
    <property type="term" value="F:zinc ion binding"/>
    <property type="evidence" value="ECO:0007669"/>
    <property type="project" value="UniProtKB-KW"/>
</dbReference>
<keyword evidence="9" id="KW-1185">Reference proteome</keyword>
<dbReference type="SUPFAM" id="SSF57850">
    <property type="entry name" value="RING/U-box"/>
    <property type="match status" value="1"/>
</dbReference>
<dbReference type="Gene3D" id="6.10.140.70">
    <property type="match status" value="1"/>
</dbReference>
<evidence type="ECO:0000259" key="7">
    <source>
        <dbReference type="PROSITE" id="PS50135"/>
    </source>
</evidence>
<evidence type="ECO:0000256" key="1">
    <source>
        <dbReference type="ARBA" id="ARBA00022723"/>
    </source>
</evidence>